<dbReference type="InParanoid" id="K3W990"/>
<dbReference type="GO" id="GO:0003735">
    <property type="term" value="F:structural constituent of ribosome"/>
    <property type="evidence" value="ECO:0007669"/>
    <property type="project" value="InterPro"/>
</dbReference>
<dbReference type="PANTHER" id="PTHR21183">
    <property type="entry name" value="RIBOSOMAL PROTEIN L47, MITOCHONDRIAL-RELATED"/>
    <property type="match status" value="1"/>
</dbReference>
<dbReference type="VEuPathDB" id="FungiDB:PYU1_G001531"/>
<keyword evidence="5" id="KW-0687">Ribonucleoprotein</keyword>
<evidence type="ECO:0000256" key="5">
    <source>
        <dbReference type="ARBA" id="ARBA00023274"/>
    </source>
</evidence>
<evidence type="ECO:0000313" key="8">
    <source>
        <dbReference type="Proteomes" id="UP000019132"/>
    </source>
</evidence>
<comment type="subcellular location">
    <subcellularLocation>
        <location evidence="1">Mitochondrion</location>
    </subcellularLocation>
</comment>
<evidence type="ECO:0000256" key="3">
    <source>
        <dbReference type="ARBA" id="ARBA00022980"/>
    </source>
</evidence>
<accession>K3W990</accession>
<name>K3W990_GLOUD</name>
<reference evidence="8" key="2">
    <citation type="submission" date="2010-04" db="EMBL/GenBank/DDBJ databases">
        <authorList>
            <person name="Buell R."/>
            <person name="Hamilton J."/>
            <person name="Hostetler J."/>
        </authorList>
    </citation>
    <scope>NUCLEOTIDE SEQUENCE [LARGE SCALE GENOMIC DNA]</scope>
    <source>
        <strain evidence="8">DAOM:BR144</strain>
    </source>
</reference>
<evidence type="ECO:0000256" key="6">
    <source>
        <dbReference type="ARBA" id="ARBA00035289"/>
    </source>
</evidence>
<dbReference type="InterPro" id="IPR038340">
    <property type="entry name" value="MRP-L47_sf"/>
</dbReference>
<keyword evidence="8" id="KW-1185">Reference proteome</keyword>
<dbReference type="PANTHER" id="PTHR21183:SF18">
    <property type="entry name" value="LARGE RIBOSOMAL SUBUNIT PROTEIN UL29M"/>
    <property type="match status" value="1"/>
</dbReference>
<keyword evidence="4" id="KW-0496">Mitochondrion</keyword>
<evidence type="ECO:0000313" key="7">
    <source>
        <dbReference type="EnsemblProtists" id="PYU1_T001531"/>
    </source>
</evidence>
<reference evidence="7" key="3">
    <citation type="submission" date="2015-02" db="UniProtKB">
        <authorList>
            <consortium name="EnsemblProtists"/>
        </authorList>
    </citation>
    <scope>IDENTIFICATION</scope>
    <source>
        <strain evidence="7">DAOM BR144</strain>
    </source>
</reference>
<proteinExistence type="inferred from homology"/>
<evidence type="ECO:0000256" key="1">
    <source>
        <dbReference type="ARBA" id="ARBA00004173"/>
    </source>
</evidence>
<dbReference type="AlphaFoldDB" id="K3W990"/>
<dbReference type="EnsemblProtists" id="PYU1_T001531">
    <property type="protein sequence ID" value="PYU1_T001531"/>
    <property type="gene ID" value="PYU1_G001531"/>
</dbReference>
<dbReference type="eggNOG" id="KOG3331">
    <property type="taxonomic scope" value="Eukaryota"/>
</dbReference>
<dbReference type="HOGENOM" id="CLU_145086_0_0_1"/>
<sequence length="112" mass="12619">MFQLRRLMGSMRLSGGNVSAVPRRGIEEFFPVQNQLGEGAKPGNATKVPSTVGTKAIPVGGDWKAWMLREKSTDDLHKLWYVLLKERNALLTERQQCRAKNIAMPNPSRRVK</sequence>
<comment type="similarity">
    <text evidence="2">Belongs to the universal ribosomal protein uL29 family.</text>
</comment>
<protein>
    <recommendedName>
        <fullName evidence="6">Large ribosomal subunit protein uL29m</fullName>
    </recommendedName>
</protein>
<keyword evidence="3" id="KW-0689">Ribosomal protein</keyword>
<dbReference type="GO" id="GO:0032543">
    <property type="term" value="P:mitochondrial translation"/>
    <property type="evidence" value="ECO:0007669"/>
    <property type="project" value="TreeGrafter"/>
</dbReference>
<dbReference type="Proteomes" id="UP000019132">
    <property type="component" value="Unassembled WGS sequence"/>
</dbReference>
<evidence type="ECO:0000256" key="4">
    <source>
        <dbReference type="ARBA" id="ARBA00023128"/>
    </source>
</evidence>
<dbReference type="OMA" id="HERSQIY"/>
<dbReference type="Pfam" id="PF06984">
    <property type="entry name" value="MRP-L47"/>
    <property type="match status" value="1"/>
</dbReference>
<reference evidence="8" key="1">
    <citation type="journal article" date="2010" name="Genome Biol.">
        <title>Genome sequence of the necrotrophic plant pathogen Pythium ultimum reveals original pathogenicity mechanisms and effector repertoire.</title>
        <authorList>
            <person name="Levesque C.A."/>
            <person name="Brouwer H."/>
            <person name="Cano L."/>
            <person name="Hamilton J.P."/>
            <person name="Holt C."/>
            <person name="Huitema E."/>
            <person name="Raffaele S."/>
            <person name="Robideau G.P."/>
            <person name="Thines M."/>
            <person name="Win J."/>
            <person name="Zerillo M.M."/>
            <person name="Beakes G.W."/>
            <person name="Boore J.L."/>
            <person name="Busam D."/>
            <person name="Dumas B."/>
            <person name="Ferriera S."/>
            <person name="Fuerstenberg S.I."/>
            <person name="Gachon C.M."/>
            <person name="Gaulin E."/>
            <person name="Govers F."/>
            <person name="Grenville-Briggs L."/>
            <person name="Horner N."/>
            <person name="Hostetler J."/>
            <person name="Jiang R.H."/>
            <person name="Johnson J."/>
            <person name="Krajaejun T."/>
            <person name="Lin H."/>
            <person name="Meijer H.J."/>
            <person name="Moore B."/>
            <person name="Morris P."/>
            <person name="Phuntmart V."/>
            <person name="Puiu D."/>
            <person name="Shetty J."/>
            <person name="Stajich J.E."/>
            <person name="Tripathy S."/>
            <person name="Wawra S."/>
            <person name="van West P."/>
            <person name="Whitty B.R."/>
            <person name="Coutinho P.M."/>
            <person name="Henrissat B."/>
            <person name="Martin F."/>
            <person name="Thomas P.D."/>
            <person name="Tyler B.M."/>
            <person name="De Vries R.P."/>
            <person name="Kamoun S."/>
            <person name="Yandell M."/>
            <person name="Tisserat N."/>
            <person name="Buell C.R."/>
        </authorList>
    </citation>
    <scope>NUCLEOTIDE SEQUENCE</scope>
    <source>
        <strain evidence="8">DAOM:BR144</strain>
    </source>
</reference>
<dbReference type="EMBL" id="GL376626">
    <property type="status" value="NOT_ANNOTATED_CDS"/>
    <property type="molecule type" value="Genomic_DNA"/>
</dbReference>
<dbReference type="InterPro" id="IPR010729">
    <property type="entry name" value="Ribosomal_uL29_mit"/>
</dbReference>
<organism evidence="7 8">
    <name type="scientific">Globisporangium ultimum (strain ATCC 200006 / CBS 805.95 / DAOM BR144)</name>
    <name type="common">Pythium ultimum</name>
    <dbReference type="NCBI Taxonomy" id="431595"/>
    <lineage>
        <taxon>Eukaryota</taxon>
        <taxon>Sar</taxon>
        <taxon>Stramenopiles</taxon>
        <taxon>Oomycota</taxon>
        <taxon>Peronosporomycetes</taxon>
        <taxon>Pythiales</taxon>
        <taxon>Pythiaceae</taxon>
        <taxon>Globisporangium</taxon>
    </lineage>
</organism>
<evidence type="ECO:0000256" key="2">
    <source>
        <dbReference type="ARBA" id="ARBA00009254"/>
    </source>
</evidence>
<dbReference type="STRING" id="431595.K3W990"/>
<dbReference type="GO" id="GO:0005762">
    <property type="term" value="C:mitochondrial large ribosomal subunit"/>
    <property type="evidence" value="ECO:0007669"/>
    <property type="project" value="TreeGrafter"/>
</dbReference>
<dbReference type="Gene3D" id="6.10.330.20">
    <property type="match status" value="1"/>
</dbReference>